<sequence length="208" mass="23480">MDNSVIAKSGWLTRQTTVMKKWKKSWVELYRDGHLKYYENECSPNAEEIIFMPSECLAIKTGLQVESVQPPEGYGIQNLISVISTTGKNWIFCGESLDDVRAWQLAMEQARLFGLYPHLSGSSSAYLPPYNPGYLPTYSGDSLTYLPQFPYPHPAYYGYPAPQYMATSGQTSMIYQPERYRTEGADIGLGMLGNSTAGSLLWSPLLWW</sequence>
<dbReference type="EMBL" id="JAFNEN010001321">
    <property type="protein sequence ID" value="KAG8174105.1"/>
    <property type="molecule type" value="Genomic_DNA"/>
</dbReference>
<evidence type="ECO:0000256" key="1">
    <source>
        <dbReference type="ARBA" id="ARBA00004370"/>
    </source>
</evidence>
<dbReference type="Proteomes" id="UP000827092">
    <property type="component" value="Unassembled WGS sequence"/>
</dbReference>
<gene>
    <name evidence="4" type="ORF">JTE90_010334</name>
</gene>
<feature type="domain" description="PH" evidence="3">
    <location>
        <begin position="5"/>
        <end position="112"/>
    </location>
</feature>
<dbReference type="InterPro" id="IPR001849">
    <property type="entry name" value="PH_domain"/>
</dbReference>
<dbReference type="SMART" id="SM00233">
    <property type="entry name" value="PH"/>
    <property type="match status" value="1"/>
</dbReference>
<dbReference type="PANTHER" id="PTHR14309">
    <property type="entry name" value="EXPRESSED PROTEIN"/>
    <property type="match status" value="1"/>
</dbReference>
<evidence type="ECO:0000256" key="2">
    <source>
        <dbReference type="ARBA" id="ARBA00023136"/>
    </source>
</evidence>
<evidence type="ECO:0000313" key="5">
    <source>
        <dbReference type="Proteomes" id="UP000827092"/>
    </source>
</evidence>
<dbReference type="PROSITE" id="PS50003">
    <property type="entry name" value="PH_DOMAIN"/>
    <property type="match status" value="1"/>
</dbReference>
<dbReference type="GO" id="GO:0045595">
    <property type="term" value="P:regulation of cell differentiation"/>
    <property type="evidence" value="ECO:0007669"/>
    <property type="project" value="TreeGrafter"/>
</dbReference>
<dbReference type="Gene3D" id="2.30.29.30">
    <property type="entry name" value="Pleckstrin-homology domain (PH domain)/Phosphotyrosine-binding domain (PTB)"/>
    <property type="match status" value="1"/>
</dbReference>
<organism evidence="4 5">
    <name type="scientific">Oedothorax gibbosus</name>
    <dbReference type="NCBI Taxonomy" id="931172"/>
    <lineage>
        <taxon>Eukaryota</taxon>
        <taxon>Metazoa</taxon>
        <taxon>Ecdysozoa</taxon>
        <taxon>Arthropoda</taxon>
        <taxon>Chelicerata</taxon>
        <taxon>Arachnida</taxon>
        <taxon>Araneae</taxon>
        <taxon>Araneomorphae</taxon>
        <taxon>Entelegynae</taxon>
        <taxon>Araneoidea</taxon>
        <taxon>Linyphiidae</taxon>
        <taxon>Erigoninae</taxon>
        <taxon>Oedothorax</taxon>
    </lineage>
</organism>
<dbReference type="PANTHER" id="PTHR14309:SF10">
    <property type="entry name" value="PH DOMAIN-CONTAINING PROTEIN"/>
    <property type="match status" value="1"/>
</dbReference>
<name>A0AAV6TQ43_9ARAC</name>
<dbReference type="AlphaFoldDB" id="A0AAV6TQ43"/>
<reference evidence="4 5" key="1">
    <citation type="journal article" date="2022" name="Nat. Ecol. Evol.">
        <title>A masculinizing supergene underlies an exaggerated male reproductive morph in a spider.</title>
        <authorList>
            <person name="Hendrickx F."/>
            <person name="De Corte Z."/>
            <person name="Sonet G."/>
            <person name="Van Belleghem S.M."/>
            <person name="Kostlbacher S."/>
            <person name="Vangestel C."/>
        </authorList>
    </citation>
    <scope>NUCLEOTIDE SEQUENCE [LARGE SCALE GENOMIC DNA]</scope>
    <source>
        <strain evidence="4">W744_W776</strain>
    </source>
</reference>
<comment type="subcellular location">
    <subcellularLocation>
        <location evidence="1">Membrane</location>
    </subcellularLocation>
</comment>
<evidence type="ECO:0000313" key="4">
    <source>
        <dbReference type="EMBL" id="KAG8174105.1"/>
    </source>
</evidence>
<keyword evidence="5" id="KW-1185">Reference proteome</keyword>
<dbReference type="SUPFAM" id="SSF50729">
    <property type="entry name" value="PH domain-like"/>
    <property type="match status" value="1"/>
</dbReference>
<dbReference type="Pfam" id="PF00169">
    <property type="entry name" value="PH"/>
    <property type="match status" value="1"/>
</dbReference>
<protein>
    <recommendedName>
        <fullName evidence="3">PH domain-containing protein</fullName>
    </recommendedName>
</protein>
<accession>A0AAV6TQ43</accession>
<comment type="caution">
    <text evidence="4">The sequence shown here is derived from an EMBL/GenBank/DDBJ whole genome shotgun (WGS) entry which is preliminary data.</text>
</comment>
<dbReference type="InterPro" id="IPR011993">
    <property type="entry name" value="PH-like_dom_sf"/>
</dbReference>
<evidence type="ECO:0000259" key="3">
    <source>
        <dbReference type="PROSITE" id="PS50003"/>
    </source>
</evidence>
<keyword evidence="2" id="KW-0472">Membrane</keyword>
<dbReference type="InterPro" id="IPR039680">
    <property type="entry name" value="PLEKHB1/2"/>
</dbReference>
<dbReference type="FunFam" id="2.30.29.30:FF:000073">
    <property type="entry name" value="Pleckstrin homology domain-containing family B member 2"/>
    <property type="match status" value="1"/>
</dbReference>
<proteinExistence type="predicted"/>
<dbReference type="GO" id="GO:0016020">
    <property type="term" value="C:membrane"/>
    <property type="evidence" value="ECO:0007669"/>
    <property type="project" value="UniProtKB-SubCell"/>
</dbReference>